<comment type="caution">
    <text evidence="9">Lacks conserved residue(s) required for the propagation of feature annotation.</text>
</comment>
<dbReference type="EMBL" id="CP123872">
    <property type="protein sequence ID" value="WND01868.1"/>
    <property type="molecule type" value="Genomic_DNA"/>
</dbReference>
<evidence type="ECO:0000256" key="8">
    <source>
        <dbReference type="ARBA" id="ARBA00035687"/>
    </source>
</evidence>
<dbReference type="RefSeq" id="WP_310797698.1">
    <property type="nucleotide sequence ID" value="NZ_CP123872.1"/>
</dbReference>
<dbReference type="KEGG" id="tmk:QGN29_09925"/>
<evidence type="ECO:0000313" key="10">
    <source>
        <dbReference type="EMBL" id="WND01868.1"/>
    </source>
</evidence>
<evidence type="ECO:0000256" key="3">
    <source>
        <dbReference type="ARBA" id="ARBA00011838"/>
    </source>
</evidence>
<organism evidence="10 11">
    <name type="scientific">Temperatibacter marinus</name>
    <dbReference type="NCBI Taxonomy" id="1456591"/>
    <lineage>
        <taxon>Bacteria</taxon>
        <taxon>Pseudomonadati</taxon>
        <taxon>Pseudomonadota</taxon>
        <taxon>Alphaproteobacteria</taxon>
        <taxon>Kordiimonadales</taxon>
        <taxon>Temperatibacteraceae</taxon>
        <taxon>Temperatibacter</taxon>
    </lineage>
</organism>
<evidence type="ECO:0000256" key="7">
    <source>
        <dbReference type="ARBA" id="ARBA00023274"/>
    </source>
</evidence>
<gene>
    <name evidence="9 10" type="primary">rpmE</name>
    <name evidence="10" type="ORF">QGN29_09925</name>
</gene>
<dbReference type="PANTHER" id="PTHR33280">
    <property type="entry name" value="50S RIBOSOMAL PROTEIN L31, CHLOROPLASTIC"/>
    <property type="match status" value="1"/>
</dbReference>
<dbReference type="Proteomes" id="UP001268683">
    <property type="component" value="Chromosome"/>
</dbReference>
<proteinExistence type="inferred from homology"/>
<evidence type="ECO:0000256" key="2">
    <source>
        <dbReference type="ARBA" id="ARBA00009296"/>
    </source>
</evidence>
<dbReference type="Pfam" id="PF01197">
    <property type="entry name" value="Ribosomal_L31"/>
    <property type="match status" value="1"/>
</dbReference>
<evidence type="ECO:0000313" key="11">
    <source>
        <dbReference type="Proteomes" id="UP001268683"/>
    </source>
</evidence>
<dbReference type="AlphaFoldDB" id="A0AA52H9R0"/>
<evidence type="ECO:0000256" key="5">
    <source>
        <dbReference type="ARBA" id="ARBA00022884"/>
    </source>
</evidence>
<dbReference type="Gene3D" id="4.10.830.30">
    <property type="entry name" value="Ribosomal protein L31"/>
    <property type="match status" value="1"/>
</dbReference>
<name>A0AA52H9R0_9PROT</name>
<dbReference type="GO" id="GO:0003735">
    <property type="term" value="F:structural constituent of ribosome"/>
    <property type="evidence" value="ECO:0007669"/>
    <property type="project" value="InterPro"/>
</dbReference>
<dbReference type="NCBIfam" id="NF001809">
    <property type="entry name" value="PRK00528.1"/>
    <property type="match status" value="1"/>
</dbReference>
<dbReference type="GO" id="GO:0006412">
    <property type="term" value="P:translation"/>
    <property type="evidence" value="ECO:0007669"/>
    <property type="project" value="UniProtKB-UniRule"/>
</dbReference>
<accession>A0AA52H9R0</accession>
<comment type="function">
    <text evidence="1 9">Binds the 23S rRNA.</text>
</comment>
<reference evidence="10" key="1">
    <citation type="submission" date="2023-04" db="EMBL/GenBank/DDBJ databases">
        <title>Complete genome sequence of Temperatibacter marinus.</title>
        <authorList>
            <person name="Rong J.-C."/>
            <person name="Yi M.-L."/>
            <person name="Zhao Q."/>
        </authorList>
    </citation>
    <scope>NUCLEOTIDE SEQUENCE</scope>
    <source>
        <strain evidence="10">NBRC 110045</strain>
    </source>
</reference>
<dbReference type="PROSITE" id="PS01143">
    <property type="entry name" value="RIBOSOMAL_L31"/>
    <property type="match status" value="1"/>
</dbReference>
<keyword evidence="7 9" id="KW-0687">Ribonucleoprotein</keyword>
<dbReference type="HAMAP" id="MF_00501">
    <property type="entry name" value="Ribosomal_bL31_1"/>
    <property type="match status" value="1"/>
</dbReference>
<keyword evidence="6 9" id="KW-0689">Ribosomal protein</keyword>
<sequence length="74" mass="8252">MKNDIHPDYHTINVVMSDGSTFQTRSTWGAEGDTMTLEIDPKVHPAWTGGNRIAVEGGQVARFKKRFGSFSLKK</sequence>
<evidence type="ECO:0000256" key="1">
    <source>
        <dbReference type="ARBA" id="ARBA00003795"/>
    </source>
</evidence>
<dbReference type="NCBIfam" id="TIGR00105">
    <property type="entry name" value="L31"/>
    <property type="match status" value="1"/>
</dbReference>
<dbReference type="InterPro" id="IPR002150">
    <property type="entry name" value="Ribosomal_bL31"/>
</dbReference>
<dbReference type="PANTHER" id="PTHR33280:SF6">
    <property type="entry name" value="LARGE RIBOSOMAL SUBUNIT PROTEIN BL31A"/>
    <property type="match status" value="1"/>
</dbReference>
<dbReference type="GO" id="GO:1990904">
    <property type="term" value="C:ribonucleoprotein complex"/>
    <property type="evidence" value="ECO:0007669"/>
    <property type="project" value="UniProtKB-KW"/>
</dbReference>
<dbReference type="InterPro" id="IPR042105">
    <property type="entry name" value="Ribosomal_bL31_sf"/>
</dbReference>
<comment type="similarity">
    <text evidence="2 9">Belongs to the bacterial ribosomal protein bL31 family. Type A subfamily.</text>
</comment>
<keyword evidence="4 9" id="KW-0699">rRNA-binding</keyword>
<protein>
    <recommendedName>
        <fullName evidence="8 9">Large ribosomal subunit protein bL31</fullName>
    </recommendedName>
</protein>
<dbReference type="GO" id="GO:0005840">
    <property type="term" value="C:ribosome"/>
    <property type="evidence" value="ECO:0007669"/>
    <property type="project" value="UniProtKB-KW"/>
</dbReference>
<dbReference type="InterPro" id="IPR034704">
    <property type="entry name" value="Ribosomal_bL28/bL31-like_sf"/>
</dbReference>
<dbReference type="InterPro" id="IPR027491">
    <property type="entry name" value="Ribosomal_bL31_A"/>
</dbReference>
<evidence type="ECO:0000256" key="6">
    <source>
        <dbReference type="ARBA" id="ARBA00022980"/>
    </source>
</evidence>
<keyword evidence="11" id="KW-1185">Reference proteome</keyword>
<dbReference type="SUPFAM" id="SSF143800">
    <property type="entry name" value="L28p-like"/>
    <property type="match status" value="1"/>
</dbReference>
<evidence type="ECO:0000256" key="9">
    <source>
        <dbReference type="HAMAP-Rule" id="MF_00501"/>
    </source>
</evidence>
<dbReference type="PRINTS" id="PR01249">
    <property type="entry name" value="RIBOSOMALL31"/>
</dbReference>
<keyword evidence="5 9" id="KW-0694">RNA-binding</keyword>
<evidence type="ECO:0000256" key="4">
    <source>
        <dbReference type="ARBA" id="ARBA00022730"/>
    </source>
</evidence>
<dbReference type="GO" id="GO:0019843">
    <property type="term" value="F:rRNA binding"/>
    <property type="evidence" value="ECO:0007669"/>
    <property type="project" value="UniProtKB-KW"/>
</dbReference>
<comment type="subunit">
    <text evidence="3 9">Part of the 50S ribosomal subunit.</text>
</comment>